<dbReference type="PANTHER" id="PTHR45676">
    <property type="entry name" value="RING-H2 FINGER PROTEIN ATL51-RELATED"/>
    <property type="match status" value="1"/>
</dbReference>
<protein>
    <recommendedName>
        <fullName evidence="2">RING-type domain-containing protein</fullName>
    </recommendedName>
</protein>
<dbReference type="AlphaFoldDB" id="A0A484MGX8"/>
<keyword evidence="1" id="KW-0479">Metal-binding</keyword>
<dbReference type="Gene3D" id="3.30.40.10">
    <property type="entry name" value="Zinc/RING finger domain, C3HC4 (zinc finger)"/>
    <property type="match status" value="1"/>
</dbReference>
<gene>
    <name evidence="3" type="ORF">CCAM_LOCUS29858</name>
</gene>
<dbReference type="EMBL" id="OOIL02003480">
    <property type="protein sequence ID" value="VFQ88082.1"/>
    <property type="molecule type" value="Genomic_DNA"/>
</dbReference>
<dbReference type="UniPathway" id="UPA00143"/>
<dbReference type="GO" id="GO:0008270">
    <property type="term" value="F:zinc ion binding"/>
    <property type="evidence" value="ECO:0007669"/>
    <property type="project" value="UniProtKB-KW"/>
</dbReference>
<proteinExistence type="predicted"/>
<keyword evidence="1" id="KW-0863">Zinc-finger</keyword>
<keyword evidence="1" id="KW-0862">Zinc</keyword>
<dbReference type="PANTHER" id="PTHR45676:SF41">
    <property type="entry name" value="RING-H2 FINGER PROTEIN ATL66"/>
    <property type="match status" value="1"/>
</dbReference>
<evidence type="ECO:0000259" key="2">
    <source>
        <dbReference type="PROSITE" id="PS50089"/>
    </source>
</evidence>
<dbReference type="InterPro" id="IPR013083">
    <property type="entry name" value="Znf_RING/FYVE/PHD"/>
</dbReference>
<reference evidence="3 4" key="1">
    <citation type="submission" date="2018-04" db="EMBL/GenBank/DDBJ databases">
        <authorList>
            <person name="Vogel A."/>
        </authorList>
    </citation>
    <scope>NUCLEOTIDE SEQUENCE [LARGE SCALE GENOMIC DNA]</scope>
</reference>
<accession>A0A484MGX8</accession>
<dbReference type="SMART" id="SM00184">
    <property type="entry name" value="RING"/>
    <property type="match status" value="1"/>
</dbReference>
<name>A0A484MGX8_9ASTE</name>
<dbReference type="InterPro" id="IPR001841">
    <property type="entry name" value="Znf_RING"/>
</dbReference>
<evidence type="ECO:0000313" key="4">
    <source>
        <dbReference type="Proteomes" id="UP000595140"/>
    </source>
</evidence>
<dbReference type="PROSITE" id="PS50089">
    <property type="entry name" value="ZF_RING_2"/>
    <property type="match status" value="1"/>
</dbReference>
<sequence length="286" mass="31244">MQETVADTAPPSQNPTADFDWSSYVTVEGTHINFPPPPAVENRTPAPQRHRYPVTVSVRLVHPLPNDRGLLIAPDVVGYKASKEFWLSRGGGESSVDSAADWSVDHLNVTHNLRGVEIVNWLVEHVSLPYSLRGVELFWHETPVDDWDSMAALVHGFLRRVTAAEIRGCGVNYLKITKYVNSPEEVRKALTEVRVMEVGKKVRVEKAIEMVTAEECGGGGGGEEAVACGVCLGDLCDGTVVVGLAGCPHRFHEGCILEWFVQSMSCPLCRFRIQISAAADAARNNG</sequence>
<feature type="domain" description="RING-type" evidence="2">
    <location>
        <begin position="228"/>
        <end position="270"/>
    </location>
</feature>
<dbReference type="Proteomes" id="UP000595140">
    <property type="component" value="Unassembled WGS sequence"/>
</dbReference>
<keyword evidence="4" id="KW-1185">Reference proteome</keyword>
<dbReference type="OrthoDB" id="1303289at2759"/>
<dbReference type="Pfam" id="PF13639">
    <property type="entry name" value="zf-RING_2"/>
    <property type="match status" value="1"/>
</dbReference>
<evidence type="ECO:0000313" key="3">
    <source>
        <dbReference type="EMBL" id="VFQ88082.1"/>
    </source>
</evidence>
<organism evidence="3 4">
    <name type="scientific">Cuscuta campestris</name>
    <dbReference type="NCBI Taxonomy" id="132261"/>
    <lineage>
        <taxon>Eukaryota</taxon>
        <taxon>Viridiplantae</taxon>
        <taxon>Streptophyta</taxon>
        <taxon>Embryophyta</taxon>
        <taxon>Tracheophyta</taxon>
        <taxon>Spermatophyta</taxon>
        <taxon>Magnoliopsida</taxon>
        <taxon>eudicotyledons</taxon>
        <taxon>Gunneridae</taxon>
        <taxon>Pentapetalae</taxon>
        <taxon>asterids</taxon>
        <taxon>lamiids</taxon>
        <taxon>Solanales</taxon>
        <taxon>Convolvulaceae</taxon>
        <taxon>Cuscuteae</taxon>
        <taxon>Cuscuta</taxon>
        <taxon>Cuscuta subgen. Grammica</taxon>
        <taxon>Cuscuta sect. Cleistogrammica</taxon>
    </lineage>
</organism>
<dbReference type="SUPFAM" id="SSF57850">
    <property type="entry name" value="RING/U-box"/>
    <property type="match status" value="1"/>
</dbReference>
<dbReference type="GO" id="GO:0016567">
    <property type="term" value="P:protein ubiquitination"/>
    <property type="evidence" value="ECO:0007669"/>
    <property type="project" value="UniProtKB-UniPathway"/>
</dbReference>
<evidence type="ECO:0000256" key="1">
    <source>
        <dbReference type="PROSITE-ProRule" id="PRU00175"/>
    </source>
</evidence>